<dbReference type="EMBL" id="JAILSO010000002">
    <property type="protein sequence ID" value="MDE1476883.1"/>
    <property type="molecule type" value="Genomic_DNA"/>
</dbReference>
<feature type="domain" description="Aminotransferase class I/classII large" evidence="5">
    <location>
        <begin position="80"/>
        <end position="419"/>
    </location>
</feature>
<gene>
    <name evidence="6" type="ORF">KKJ01_01130</name>
</gene>
<dbReference type="InterPro" id="IPR050859">
    <property type="entry name" value="Class-I_PLP-dep_aminotransf"/>
</dbReference>
<keyword evidence="2 6" id="KW-0032">Aminotransferase</keyword>
<dbReference type="AlphaFoldDB" id="A0AAJ1J7Q5"/>
<dbReference type="Proteomes" id="UP001222434">
    <property type="component" value="Unassembled WGS sequence"/>
</dbReference>
<dbReference type="RefSeq" id="WP_274711366.1">
    <property type="nucleotide sequence ID" value="NZ_JAILSM010000013.1"/>
</dbReference>
<evidence type="ECO:0000256" key="4">
    <source>
        <dbReference type="ARBA" id="ARBA00022898"/>
    </source>
</evidence>
<dbReference type="GO" id="GO:0008483">
    <property type="term" value="F:transaminase activity"/>
    <property type="evidence" value="ECO:0007669"/>
    <property type="project" value="UniProtKB-KW"/>
</dbReference>
<dbReference type="InterPro" id="IPR015424">
    <property type="entry name" value="PyrdxlP-dep_Trfase"/>
</dbReference>
<evidence type="ECO:0000313" key="7">
    <source>
        <dbReference type="Proteomes" id="UP001222434"/>
    </source>
</evidence>
<sequence length="436" mass="49111">MSLIIEASDLSFQEHANLNAMRFLNEVIERYPDAVSFASGRPSEINTQPKKWFQYIEQFSHYLAKTQNKSHQEIVNLLGQYGDTRGIINPLIAKQLYLDEGITLEREDILVTNGAQEGMVICLDTLFSPAHDVLLVTDPAYIGITGAARIKGIDVVYVECDSEGPIITALALSIKNIATSGKRARAIYTIPDFSNPCGRTMSLERRKELLAFCYAYGLFVLEDSPYRLFRYTHQPQPTLLALDEKAVVIYIGTFAKTLCPAVRIGYLICRTRVKRSEQFMPLIDDMTRVKSFISVNTGNIAQAIVGGFLLENNCSLKQTIQGINKHYQEKRDRLLLSLAHFFAEQYPTISWNVPDGGFFLNLKLPFDLTMQDVEHCAAEFGVIVVPTAIFSDSGCYNNVLRLSFSYVESDMIEEGVRRLSCFIADSRERMKSGIDK</sequence>
<accession>A0AAJ1J7Q5</accession>
<evidence type="ECO:0000256" key="1">
    <source>
        <dbReference type="ARBA" id="ARBA00001933"/>
    </source>
</evidence>
<dbReference type="Pfam" id="PF00155">
    <property type="entry name" value="Aminotran_1_2"/>
    <property type="match status" value="1"/>
</dbReference>
<dbReference type="Gene3D" id="3.90.1150.10">
    <property type="entry name" value="Aspartate Aminotransferase, domain 1"/>
    <property type="match status" value="1"/>
</dbReference>
<protein>
    <submittedName>
        <fullName evidence="6">PLP-dependent aminotransferase family protein</fullName>
    </submittedName>
</protein>
<evidence type="ECO:0000313" key="6">
    <source>
        <dbReference type="EMBL" id="MDE1476883.1"/>
    </source>
</evidence>
<dbReference type="GO" id="GO:1901605">
    <property type="term" value="P:alpha-amino acid metabolic process"/>
    <property type="evidence" value="ECO:0007669"/>
    <property type="project" value="TreeGrafter"/>
</dbReference>
<reference evidence="6" key="2">
    <citation type="journal article" date="2022" name="J. Evol. Biol.">
        <title>Pre- and post-association barriers to host switching in sympatric mutualists.</title>
        <authorList>
            <person name="Dinges Z.M."/>
            <person name="Phillips R.K."/>
            <person name="Lively C.M."/>
            <person name="Bashey F."/>
        </authorList>
    </citation>
    <scope>NUCLEOTIDE SEQUENCE</scope>
    <source>
        <strain evidence="6">MC_266_E_2016</strain>
    </source>
</reference>
<reference evidence="6" key="1">
    <citation type="submission" date="2021-08" db="EMBL/GenBank/DDBJ databases">
        <authorList>
            <person name="Papudeshi B."/>
            <person name="Bashey-Visser F."/>
        </authorList>
    </citation>
    <scope>NUCLEOTIDE SEQUENCE</scope>
    <source>
        <strain evidence="6">MC_266_E_2016</strain>
    </source>
</reference>
<dbReference type="CDD" id="cd00609">
    <property type="entry name" value="AAT_like"/>
    <property type="match status" value="1"/>
</dbReference>
<dbReference type="GO" id="GO:0030170">
    <property type="term" value="F:pyridoxal phosphate binding"/>
    <property type="evidence" value="ECO:0007669"/>
    <property type="project" value="InterPro"/>
</dbReference>
<comment type="cofactor">
    <cofactor evidence="1">
        <name>pyridoxal 5'-phosphate</name>
        <dbReference type="ChEBI" id="CHEBI:597326"/>
    </cofactor>
</comment>
<evidence type="ECO:0000259" key="5">
    <source>
        <dbReference type="Pfam" id="PF00155"/>
    </source>
</evidence>
<evidence type="ECO:0000256" key="2">
    <source>
        <dbReference type="ARBA" id="ARBA00022576"/>
    </source>
</evidence>
<dbReference type="InterPro" id="IPR015422">
    <property type="entry name" value="PyrdxlP-dep_Trfase_small"/>
</dbReference>
<evidence type="ECO:0000256" key="3">
    <source>
        <dbReference type="ARBA" id="ARBA00022679"/>
    </source>
</evidence>
<dbReference type="Gene3D" id="3.40.640.10">
    <property type="entry name" value="Type I PLP-dependent aspartate aminotransferase-like (Major domain)"/>
    <property type="match status" value="1"/>
</dbReference>
<dbReference type="SUPFAM" id="SSF53383">
    <property type="entry name" value="PLP-dependent transferases"/>
    <property type="match status" value="1"/>
</dbReference>
<dbReference type="PANTHER" id="PTHR42790">
    <property type="entry name" value="AMINOTRANSFERASE"/>
    <property type="match status" value="1"/>
</dbReference>
<dbReference type="PANTHER" id="PTHR42790:SF19">
    <property type="entry name" value="KYNURENINE_ALPHA-AMINOADIPATE AMINOTRANSFERASE, MITOCHONDRIAL"/>
    <property type="match status" value="1"/>
</dbReference>
<keyword evidence="3" id="KW-0808">Transferase</keyword>
<proteinExistence type="predicted"/>
<dbReference type="InterPro" id="IPR015421">
    <property type="entry name" value="PyrdxlP-dep_Trfase_major"/>
</dbReference>
<comment type="caution">
    <text evidence="6">The sequence shown here is derived from an EMBL/GenBank/DDBJ whole genome shotgun (WGS) entry which is preliminary data.</text>
</comment>
<dbReference type="InterPro" id="IPR004839">
    <property type="entry name" value="Aminotransferase_I/II_large"/>
</dbReference>
<keyword evidence="4" id="KW-0663">Pyridoxal phosphate</keyword>
<name>A0AAJ1J7Q5_XENBV</name>
<organism evidence="6 7">
    <name type="scientific">Xenorhabdus bovienii</name>
    <name type="common">Xenorhabdus nematophila subsp. bovienii</name>
    <dbReference type="NCBI Taxonomy" id="40576"/>
    <lineage>
        <taxon>Bacteria</taxon>
        <taxon>Pseudomonadati</taxon>
        <taxon>Pseudomonadota</taxon>
        <taxon>Gammaproteobacteria</taxon>
        <taxon>Enterobacterales</taxon>
        <taxon>Morganellaceae</taxon>
        <taxon>Xenorhabdus</taxon>
    </lineage>
</organism>